<dbReference type="SUPFAM" id="SSF53098">
    <property type="entry name" value="Ribonuclease H-like"/>
    <property type="match status" value="1"/>
</dbReference>
<name>A0AAD8TST0_LOLMU</name>
<dbReference type="PROSITE" id="PS50994">
    <property type="entry name" value="INTEGRASE"/>
    <property type="match status" value="1"/>
</dbReference>
<reference evidence="4" key="1">
    <citation type="submission" date="2023-07" db="EMBL/GenBank/DDBJ databases">
        <title>A chromosome-level genome assembly of Lolium multiflorum.</title>
        <authorList>
            <person name="Chen Y."/>
            <person name="Copetti D."/>
            <person name="Kolliker R."/>
            <person name="Studer B."/>
        </authorList>
    </citation>
    <scope>NUCLEOTIDE SEQUENCE</scope>
    <source>
        <strain evidence="4">02402/16</strain>
        <tissue evidence="4">Leaf</tissue>
    </source>
</reference>
<dbReference type="InterPro" id="IPR012337">
    <property type="entry name" value="RNaseH-like_sf"/>
</dbReference>
<dbReference type="Pfam" id="PF07800">
    <property type="entry name" value="DUF1644"/>
    <property type="match status" value="1"/>
</dbReference>
<dbReference type="Pfam" id="PF24626">
    <property type="entry name" value="SH3_Tf2-1"/>
    <property type="match status" value="1"/>
</dbReference>
<feature type="compositionally biased region" description="Polar residues" evidence="1">
    <location>
        <begin position="555"/>
        <end position="565"/>
    </location>
</feature>
<dbReference type="GO" id="GO:0015074">
    <property type="term" value="P:DNA integration"/>
    <property type="evidence" value="ECO:0007669"/>
    <property type="project" value="InterPro"/>
</dbReference>
<feature type="region of interest" description="Disordered" evidence="1">
    <location>
        <begin position="355"/>
        <end position="374"/>
    </location>
</feature>
<keyword evidence="5" id="KW-1185">Reference proteome</keyword>
<proteinExistence type="predicted"/>
<dbReference type="InterPro" id="IPR036397">
    <property type="entry name" value="RNaseH_sf"/>
</dbReference>
<evidence type="ECO:0000313" key="5">
    <source>
        <dbReference type="Proteomes" id="UP001231189"/>
    </source>
</evidence>
<protein>
    <recommendedName>
        <fullName evidence="3">Integrase catalytic domain-containing protein</fullName>
    </recommendedName>
</protein>
<dbReference type="PANTHER" id="PTHR31197">
    <property type="entry name" value="OS01G0612600 PROTEIN"/>
    <property type="match status" value="1"/>
</dbReference>
<organism evidence="4 5">
    <name type="scientific">Lolium multiflorum</name>
    <name type="common">Italian ryegrass</name>
    <name type="synonym">Lolium perenne subsp. multiflorum</name>
    <dbReference type="NCBI Taxonomy" id="4521"/>
    <lineage>
        <taxon>Eukaryota</taxon>
        <taxon>Viridiplantae</taxon>
        <taxon>Streptophyta</taxon>
        <taxon>Embryophyta</taxon>
        <taxon>Tracheophyta</taxon>
        <taxon>Spermatophyta</taxon>
        <taxon>Magnoliopsida</taxon>
        <taxon>Liliopsida</taxon>
        <taxon>Poales</taxon>
        <taxon>Poaceae</taxon>
        <taxon>BOP clade</taxon>
        <taxon>Pooideae</taxon>
        <taxon>Poodae</taxon>
        <taxon>Poeae</taxon>
        <taxon>Poeae Chloroplast Group 2 (Poeae type)</taxon>
        <taxon>Loliodinae</taxon>
        <taxon>Loliinae</taxon>
        <taxon>Lolium</taxon>
    </lineage>
</organism>
<gene>
    <name evidence="4" type="ORF">QYE76_047990</name>
</gene>
<sequence>MKNYSLFMGAAALMKMAVEMAAVSMEKPSGGTSPSGGVRNRDSCPPDLGFAMAAALEGFAYRGLFLSREVVRLHGIPASIVSDRDVKFMSYLWKSLMAKFGVKLLFSSSSHPQTDGQTEVVNRSLSTLLRTLVKKNLKSWEDCLPHAEFAYNRAKHSTTLRSPFMIVYGFEPPTALDILPLPLHERTNMDFDKRTTAMKKLHEDTRATIEDHVLRQATRLNAKKKERVFEEGDLVWVHLRKERFPQERNSKLKPRGDGPFKVLKRINNNAYVIDIPTSKYLVSNTFNISDLSPHHGDEEEQESRTTLSQGGDDVAPLANDTTSRPTSPPRGTSVKAQAMETKPMEGELEMMKMELPPRPELPPSRTGTSGQMPPRCFQDAVRAQRRGASRNFRPDRNFRPLGTSAQVPPKFRNTMAKSYNIILATLSFGGIELYCLLCSQRLRQLLIAKNRPVADFPGRFHSDSLFKMPNAENKLFRMTSADANIAALHKEWDDARCPICMDHPHNAVLLLCSCHDKGCRSYICDTSYRHSNCLDRYRKMKVNHMDSSSQPSSSLPRDTSNQTVEQRSRFGLNRESSRLLIDVPEFREDLGHQHVIHSSAVISGQHEATNHNQEPNLTLEAHHGEGSEPAESAEASSFNQLICPLCRGAVKCWEIIKDARQYLDEKPRACSREGCAFSGTYGALRRHARRVHPKTRPADVDPSRRRAWHRLENQREYGDILSAIGSAMPGAAVFGDYAIEGGDMLLHDREGSGPSERSGSLLTTLLLFHMMSSSPVRSGDELRVASRGLRRQRRRYLWGENLLGIPYDDDEEDNLDEEVQRPRSRRRFRRSRSEERH</sequence>
<feature type="region of interest" description="Disordered" evidence="1">
    <location>
        <begin position="291"/>
        <end position="340"/>
    </location>
</feature>
<dbReference type="AlphaFoldDB" id="A0AAD8TST0"/>
<feature type="signal peptide" evidence="2">
    <location>
        <begin position="1"/>
        <end position="22"/>
    </location>
</feature>
<evidence type="ECO:0000313" key="4">
    <source>
        <dbReference type="EMBL" id="KAK1687142.1"/>
    </source>
</evidence>
<dbReference type="PANTHER" id="PTHR31197:SF2">
    <property type="entry name" value="C2H2-TYPE DOMAIN-CONTAINING PROTEIN"/>
    <property type="match status" value="1"/>
</dbReference>
<dbReference type="InterPro" id="IPR001584">
    <property type="entry name" value="Integrase_cat-core"/>
</dbReference>
<feature type="compositionally biased region" description="Acidic residues" evidence="1">
    <location>
        <begin position="807"/>
        <end position="817"/>
    </location>
</feature>
<dbReference type="Gene3D" id="3.30.420.10">
    <property type="entry name" value="Ribonuclease H-like superfamily/Ribonuclease H"/>
    <property type="match status" value="1"/>
</dbReference>
<feature type="domain" description="Integrase catalytic" evidence="3">
    <location>
        <begin position="66"/>
        <end position="171"/>
    </location>
</feature>
<comment type="caution">
    <text evidence="4">The sequence shown here is derived from an EMBL/GenBank/DDBJ whole genome shotgun (WGS) entry which is preliminary data.</text>
</comment>
<feature type="chain" id="PRO_5042005148" description="Integrase catalytic domain-containing protein" evidence="2">
    <location>
        <begin position="23"/>
        <end position="837"/>
    </location>
</feature>
<dbReference type="GO" id="GO:0003676">
    <property type="term" value="F:nucleic acid binding"/>
    <property type="evidence" value="ECO:0007669"/>
    <property type="project" value="InterPro"/>
</dbReference>
<evidence type="ECO:0000256" key="1">
    <source>
        <dbReference type="SAM" id="MobiDB-lite"/>
    </source>
</evidence>
<dbReference type="Proteomes" id="UP001231189">
    <property type="component" value="Unassembled WGS sequence"/>
</dbReference>
<evidence type="ECO:0000259" key="3">
    <source>
        <dbReference type="PROSITE" id="PS50994"/>
    </source>
</evidence>
<evidence type="ECO:0000256" key="2">
    <source>
        <dbReference type="SAM" id="SignalP"/>
    </source>
</evidence>
<feature type="region of interest" description="Disordered" evidence="1">
    <location>
        <begin position="805"/>
        <end position="837"/>
    </location>
</feature>
<accession>A0AAD8TST0</accession>
<dbReference type="InterPro" id="IPR056924">
    <property type="entry name" value="SH3_Tf2-1"/>
</dbReference>
<dbReference type="InterPro" id="IPR012866">
    <property type="entry name" value="DUF1644"/>
</dbReference>
<dbReference type="EMBL" id="JAUUTY010000002">
    <property type="protein sequence ID" value="KAK1687142.1"/>
    <property type="molecule type" value="Genomic_DNA"/>
</dbReference>
<keyword evidence="2" id="KW-0732">Signal</keyword>
<feature type="region of interest" description="Disordered" evidence="1">
    <location>
        <begin position="544"/>
        <end position="570"/>
    </location>
</feature>
<feature type="compositionally biased region" description="Low complexity" evidence="1">
    <location>
        <begin position="321"/>
        <end position="333"/>
    </location>
</feature>